<name>A0A0C3ATV0_9AGAM</name>
<dbReference type="InParanoid" id="A0A0C3ATV0"/>
<evidence type="ECO:0000313" key="2">
    <source>
        <dbReference type="EMBL" id="KIM68387.1"/>
    </source>
</evidence>
<proteinExistence type="predicted"/>
<keyword evidence="1" id="KW-0732">Signal</keyword>
<dbReference type="Proteomes" id="UP000053989">
    <property type="component" value="Unassembled WGS sequence"/>
</dbReference>
<protein>
    <submittedName>
        <fullName evidence="2">Uncharacterized protein</fullName>
    </submittedName>
</protein>
<accession>A0A0C3ATV0</accession>
<evidence type="ECO:0000313" key="3">
    <source>
        <dbReference type="Proteomes" id="UP000053989"/>
    </source>
</evidence>
<sequence length="61" mass="7097">MYLRMLAIVLSLCPYAVTRLRQPKRMKRGATFRGFGDLYGDTTSWLSLHEDTARFETSRLV</sequence>
<feature type="signal peptide" evidence="1">
    <location>
        <begin position="1"/>
        <end position="18"/>
    </location>
</feature>
<organism evidence="2 3">
    <name type="scientific">Scleroderma citrinum Foug A</name>
    <dbReference type="NCBI Taxonomy" id="1036808"/>
    <lineage>
        <taxon>Eukaryota</taxon>
        <taxon>Fungi</taxon>
        <taxon>Dikarya</taxon>
        <taxon>Basidiomycota</taxon>
        <taxon>Agaricomycotina</taxon>
        <taxon>Agaricomycetes</taxon>
        <taxon>Agaricomycetidae</taxon>
        <taxon>Boletales</taxon>
        <taxon>Sclerodermatineae</taxon>
        <taxon>Sclerodermataceae</taxon>
        <taxon>Scleroderma</taxon>
    </lineage>
</organism>
<evidence type="ECO:0000256" key="1">
    <source>
        <dbReference type="SAM" id="SignalP"/>
    </source>
</evidence>
<feature type="chain" id="PRO_5002161133" evidence="1">
    <location>
        <begin position="19"/>
        <end position="61"/>
    </location>
</feature>
<keyword evidence="3" id="KW-1185">Reference proteome</keyword>
<dbReference type="EMBL" id="KN822009">
    <property type="protein sequence ID" value="KIM68387.1"/>
    <property type="molecule type" value="Genomic_DNA"/>
</dbReference>
<reference evidence="3" key="2">
    <citation type="submission" date="2015-01" db="EMBL/GenBank/DDBJ databases">
        <title>Evolutionary Origins and Diversification of the Mycorrhizal Mutualists.</title>
        <authorList>
            <consortium name="DOE Joint Genome Institute"/>
            <consortium name="Mycorrhizal Genomics Consortium"/>
            <person name="Kohler A."/>
            <person name="Kuo A."/>
            <person name="Nagy L.G."/>
            <person name="Floudas D."/>
            <person name="Copeland A."/>
            <person name="Barry K.W."/>
            <person name="Cichocki N."/>
            <person name="Veneault-Fourrey C."/>
            <person name="LaButti K."/>
            <person name="Lindquist E.A."/>
            <person name="Lipzen A."/>
            <person name="Lundell T."/>
            <person name="Morin E."/>
            <person name="Murat C."/>
            <person name="Riley R."/>
            <person name="Ohm R."/>
            <person name="Sun H."/>
            <person name="Tunlid A."/>
            <person name="Henrissat B."/>
            <person name="Grigoriev I.V."/>
            <person name="Hibbett D.S."/>
            <person name="Martin F."/>
        </authorList>
    </citation>
    <scope>NUCLEOTIDE SEQUENCE [LARGE SCALE GENOMIC DNA]</scope>
    <source>
        <strain evidence="3">Foug A</strain>
    </source>
</reference>
<dbReference type="HOGENOM" id="CLU_2924041_0_0_1"/>
<dbReference type="AlphaFoldDB" id="A0A0C3ATV0"/>
<gene>
    <name evidence="2" type="ORF">SCLCIDRAFT_1209210</name>
</gene>
<reference evidence="2 3" key="1">
    <citation type="submission" date="2014-04" db="EMBL/GenBank/DDBJ databases">
        <authorList>
            <consortium name="DOE Joint Genome Institute"/>
            <person name="Kuo A."/>
            <person name="Kohler A."/>
            <person name="Nagy L.G."/>
            <person name="Floudas D."/>
            <person name="Copeland A."/>
            <person name="Barry K.W."/>
            <person name="Cichocki N."/>
            <person name="Veneault-Fourrey C."/>
            <person name="LaButti K."/>
            <person name="Lindquist E.A."/>
            <person name="Lipzen A."/>
            <person name="Lundell T."/>
            <person name="Morin E."/>
            <person name="Murat C."/>
            <person name="Sun H."/>
            <person name="Tunlid A."/>
            <person name="Henrissat B."/>
            <person name="Grigoriev I.V."/>
            <person name="Hibbett D.S."/>
            <person name="Martin F."/>
            <person name="Nordberg H.P."/>
            <person name="Cantor M.N."/>
            <person name="Hua S.X."/>
        </authorList>
    </citation>
    <scope>NUCLEOTIDE SEQUENCE [LARGE SCALE GENOMIC DNA]</scope>
    <source>
        <strain evidence="2 3">Foug A</strain>
    </source>
</reference>